<dbReference type="EMBL" id="MIGC01001201">
    <property type="protein sequence ID" value="PHJ23328.1"/>
    <property type="molecule type" value="Genomic_DNA"/>
</dbReference>
<dbReference type="OrthoDB" id="354849at2759"/>
<dbReference type="GeneID" id="94426248"/>
<dbReference type="Proteomes" id="UP000221165">
    <property type="component" value="Unassembled WGS sequence"/>
</dbReference>
<dbReference type="AlphaFoldDB" id="A0A2C6L6L0"/>
<proteinExistence type="predicted"/>
<feature type="compositionally biased region" description="Acidic residues" evidence="1">
    <location>
        <begin position="241"/>
        <end position="252"/>
    </location>
</feature>
<evidence type="ECO:0000313" key="2">
    <source>
        <dbReference type="EMBL" id="PHJ23328.1"/>
    </source>
</evidence>
<keyword evidence="3" id="KW-1185">Reference proteome</keyword>
<feature type="compositionally biased region" description="Low complexity" evidence="1">
    <location>
        <begin position="190"/>
        <end position="200"/>
    </location>
</feature>
<name>A0A2C6L6L0_9APIC</name>
<sequence length="512" mass="58267">MGLDGAERHDLLITVHELLAYLEVVERFRQKAVEDSSRLRQYCTELGCMLKQANEREERGHREVEKQRNFLLTCQAQIQALKNTTDTAMNELRTQRDMLAERLNVTTVELEHALKENERLLLEREAQEIAVRDGQNVRKAYAFLEEEKKQLQNEVEALRVELSKAQSERNSLLAEMHALRDRALLSPHLFENQEQPLQLQQEEEERERQRGEEEKDNREKNEEEEGWQRDTRDGREGHGGEEEEDGEFEVLVEELFLTSRDRSEKKYKTTEDPHDDERNQERKRREKVDKILAIYKNLREEKNEYHGYAVELLNRLDSATSSSHTNEEFQGGSSSSSPSGQHLSDAMMHATRSQANGLLHSSSSSSSPSPSSSICRNTTGSQRNLSNDVCSPSSSSSLSSSTSSFSRDTQSRQRTAREGERDEEFLSRHPYHAGSPLPSSSCSFTPSSSSSTPCVSAASSSSSSNFPCEEKRKKSQKESGEKEDKDEEEHTRLNGLPLDVCMVESEGMSQAT</sequence>
<feature type="compositionally biased region" description="Polar residues" evidence="1">
    <location>
        <begin position="351"/>
        <end position="360"/>
    </location>
</feature>
<feature type="compositionally biased region" description="Low complexity" evidence="1">
    <location>
        <begin position="361"/>
        <end position="373"/>
    </location>
</feature>
<dbReference type="VEuPathDB" id="ToxoDB:CSUI_002838"/>
<feature type="compositionally biased region" description="Basic and acidic residues" evidence="1">
    <location>
        <begin position="259"/>
        <end position="280"/>
    </location>
</feature>
<gene>
    <name evidence="2" type="ORF">CSUI_002838</name>
</gene>
<evidence type="ECO:0000313" key="3">
    <source>
        <dbReference type="Proteomes" id="UP000221165"/>
    </source>
</evidence>
<feature type="compositionally biased region" description="Basic and acidic residues" evidence="1">
    <location>
        <begin position="409"/>
        <end position="427"/>
    </location>
</feature>
<feature type="compositionally biased region" description="Low complexity" evidence="1">
    <location>
        <begin position="435"/>
        <end position="464"/>
    </location>
</feature>
<dbReference type="RefSeq" id="XP_067925004.1">
    <property type="nucleotide sequence ID" value="XM_068063037.1"/>
</dbReference>
<protein>
    <submittedName>
        <fullName evidence="2">Uncharacterized protein</fullName>
    </submittedName>
</protein>
<comment type="caution">
    <text evidence="2">The sequence shown here is derived from an EMBL/GenBank/DDBJ whole genome shotgun (WGS) entry which is preliminary data.</text>
</comment>
<feature type="compositionally biased region" description="Polar residues" evidence="1">
    <location>
        <begin position="374"/>
        <end position="390"/>
    </location>
</feature>
<organism evidence="2 3">
    <name type="scientific">Cystoisospora suis</name>
    <dbReference type="NCBI Taxonomy" id="483139"/>
    <lineage>
        <taxon>Eukaryota</taxon>
        <taxon>Sar</taxon>
        <taxon>Alveolata</taxon>
        <taxon>Apicomplexa</taxon>
        <taxon>Conoidasida</taxon>
        <taxon>Coccidia</taxon>
        <taxon>Eucoccidiorida</taxon>
        <taxon>Eimeriorina</taxon>
        <taxon>Sarcocystidae</taxon>
        <taxon>Cystoisospora</taxon>
    </lineage>
</organism>
<feature type="compositionally biased region" description="Low complexity" evidence="1">
    <location>
        <begin position="391"/>
        <end position="406"/>
    </location>
</feature>
<feature type="compositionally biased region" description="Basic and acidic residues" evidence="1">
    <location>
        <begin position="206"/>
        <end position="240"/>
    </location>
</feature>
<feature type="compositionally biased region" description="Basic and acidic residues" evidence="1">
    <location>
        <begin position="468"/>
        <end position="492"/>
    </location>
</feature>
<feature type="compositionally biased region" description="Low complexity" evidence="1">
    <location>
        <begin position="331"/>
        <end position="340"/>
    </location>
</feature>
<accession>A0A2C6L6L0</accession>
<feature type="region of interest" description="Disordered" evidence="1">
    <location>
        <begin position="319"/>
        <end position="512"/>
    </location>
</feature>
<evidence type="ECO:0000256" key="1">
    <source>
        <dbReference type="SAM" id="MobiDB-lite"/>
    </source>
</evidence>
<feature type="region of interest" description="Disordered" evidence="1">
    <location>
        <begin position="190"/>
        <end position="289"/>
    </location>
</feature>
<reference evidence="2 3" key="1">
    <citation type="journal article" date="2017" name="Int. J. Parasitol.">
        <title>The genome of the protozoan parasite Cystoisospora suis and a reverse vaccinology approach to identify vaccine candidates.</title>
        <authorList>
            <person name="Palmieri N."/>
            <person name="Shrestha A."/>
            <person name="Ruttkowski B."/>
            <person name="Beck T."/>
            <person name="Vogl C."/>
            <person name="Tomley F."/>
            <person name="Blake D.P."/>
            <person name="Joachim A."/>
        </authorList>
    </citation>
    <scope>NUCLEOTIDE SEQUENCE [LARGE SCALE GENOMIC DNA]</scope>
    <source>
        <strain evidence="2 3">Wien I</strain>
    </source>
</reference>